<dbReference type="Proteomes" id="UP000064967">
    <property type="component" value="Chromosome"/>
</dbReference>
<reference evidence="1 2" key="1">
    <citation type="submission" date="2015-08" db="EMBL/GenBank/DDBJ databases">
        <authorList>
            <person name="Babu N.S."/>
            <person name="Beckwith C.J."/>
            <person name="Beseler K.G."/>
            <person name="Brison A."/>
            <person name="Carone J.V."/>
            <person name="Caskin T.P."/>
            <person name="Diamond M."/>
            <person name="Durham M.E."/>
            <person name="Foxe J.M."/>
            <person name="Go M."/>
            <person name="Henderson B.A."/>
            <person name="Jones I.B."/>
            <person name="McGettigan J.A."/>
            <person name="Micheletti S.J."/>
            <person name="Nasrallah M.E."/>
            <person name="Ortiz D."/>
            <person name="Piller C.R."/>
            <person name="Privatt S.R."/>
            <person name="Schneider S.L."/>
            <person name="Sharp S."/>
            <person name="Smith T.C."/>
            <person name="Stanton J.D."/>
            <person name="Ullery H.E."/>
            <person name="Wilson R.J."/>
            <person name="Serrano M.G."/>
            <person name="Buck G."/>
            <person name="Lee V."/>
            <person name="Wang Y."/>
            <person name="Carvalho R."/>
            <person name="Voegtly L."/>
            <person name="Shi R."/>
            <person name="Duckworth R."/>
            <person name="Johnson A."/>
            <person name="Loviza R."/>
            <person name="Walstead R."/>
            <person name="Shah Z."/>
            <person name="Kiflezghi M."/>
            <person name="Wade K."/>
            <person name="Ball S.L."/>
            <person name="Bradley K.W."/>
            <person name="Asai D.J."/>
            <person name="Bowman C.A."/>
            <person name="Russell D.A."/>
            <person name="Pope W.H."/>
            <person name="Jacobs-Sera D."/>
            <person name="Hendrix R.W."/>
            <person name="Hatfull G.F."/>
        </authorList>
    </citation>
    <scope>NUCLEOTIDE SEQUENCE [LARGE SCALE GENOMIC DNA]</scope>
    <source>
        <strain evidence="1 2">DSM 27648</strain>
    </source>
</reference>
<proteinExistence type="predicted"/>
<keyword evidence="2" id="KW-1185">Reference proteome</keyword>
<dbReference type="AlphaFoldDB" id="A0A0K1Q7S2"/>
<organism evidence="1 2">
    <name type="scientific">Labilithrix luteola</name>
    <dbReference type="NCBI Taxonomy" id="1391654"/>
    <lineage>
        <taxon>Bacteria</taxon>
        <taxon>Pseudomonadati</taxon>
        <taxon>Myxococcota</taxon>
        <taxon>Polyangia</taxon>
        <taxon>Polyangiales</taxon>
        <taxon>Labilitrichaceae</taxon>
        <taxon>Labilithrix</taxon>
    </lineage>
</organism>
<accession>A0A0K1Q7S2</accession>
<protein>
    <submittedName>
        <fullName evidence="1">Uncharacterized protein</fullName>
    </submittedName>
</protein>
<dbReference type="STRING" id="1391654.AKJ09_08427"/>
<evidence type="ECO:0000313" key="1">
    <source>
        <dbReference type="EMBL" id="AKV01764.1"/>
    </source>
</evidence>
<dbReference type="EMBL" id="CP012333">
    <property type="protein sequence ID" value="AKV01764.1"/>
    <property type="molecule type" value="Genomic_DNA"/>
</dbReference>
<gene>
    <name evidence="1" type="ORF">AKJ09_08427</name>
</gene>
<dbReference type="KEGG" id="llu:AKJ09_08427"/>
<evidence type="ECO:0000313" key="2">
    <source>
        <dbReference type="Proteomes" id="UP000064967"/>
    </source>
</evidence>
<sequence length="42" mass="4412">MVATGPPLRQILRWHAAPAGSRLSPDDGGHGLFALARRSFAG</sequence>
<name>A0A0K1Q7S2_9BACT</name>